<dbReference type="AlphaFoldDB" id="A0A5Q0H1Z0"/>
<sequence>MTIDQTAGATAVTGDGVREVLLDHLEARIKVRVAADHDLLATGLVTSMFAMELIVYLEQSFGVEVVGDDLRMDNFRSVDSMTGLVLRLRGA</sequence>
<gene>
    <name evidence="2" type="ORF">EKG83_24515</name>
</gene>
<dbReference type="Gene3D" id="1.10.1200.10">
    <property type="entry name" value="ACP-like"/>
    <property type="match status" value="1"/>
</dbReference>
<feature type="domain" description="Carrier" evidence="1">
    <location>
        <begin position="29"/>
        <end position="84"/>
    </location>
</feature>
<dbReference type="EMBL" id="CP034550">
    <property type="protein sequence ID" value="QFZ20149.1"/>
    <property type="molecule type" value="Genomic_DNA"/>
</dbReference>
<keyword evidence="3" id="KW-1185">Reference proteome</keyword>
<accession>A0A5Q0H1Z0</accession>
<dbReference type="Proteomes" id="UP000325787">
    <property type="component" value="Chromosome"/>
</dbReference>
<evidence type="ECO:0000313" key="2">
    <source>
        <dbReference type="EMBL" id="QFZ20149.1"/>
    </source>
</evidence>
<dbReference type="InterPro" id="IPR036736">
    <property type="entry name" value="ACP-like_sf"/>
</dbReference>
<organism evidence="2 3">
    <name type="scientific">Saccharothrix syringae</name>
    <name type="common">Nocardiopsis syringae</name>
    <dbReference type="NCBI Taxonomy" id="103733"/>
    <lineage>
        <taxon>Bacteria</taxon>
        <taxon>Bacillati</taxon>
        <taxon>Actinomycetota</taxon>
        <taxon>Actinomycetes</taxon>
        <taxon>Pseudonocardiales</taxon>
        <taxon>Pseudonocardiaceae</taxon>
        <taxon>Saccharothrix</taxon>
    </lineage>
</organism>
<dbReference type="Pfam" id="PF00550">
    <property type="entry name" value="PP-binding"/>
    <property type="match status" value="1"/>
</dbReference>
<proteinExistence type="predicted"/>
<dbReference type="OrthoDB" id="677810at2"/>
<dbReference type="KEGG" id="ssyi:EKG83_24515"/>
<dbReference type="RefSeq" id="WP_033432437.1">
    <property type="nucleotide sequence ID" value="NZ_CP034550.1"/>
</dbReference>
<name>A0A5Q0H1Z0_SACSY</name>
<reference evidence="3" key="1">
    <citation type="journal article" date="2021" name="Curr. Microbiol.">
        <title>Complete genome of nocamycin-producing strain Saccharothrix syringae NRRL B-16468 reveals the biosynthetic potential for secondary metabolites.</title>
        <authorList>
            <person name="Mo X."/>
            <person name="Yang S."/>
        </authorList>
    </citation>
    <scope>NUCLEOTIDE SEQUENCE [LARGE SCALE GENOMIC DNA]</scope>
    <source>
        <strain evidence="3">ATCC 51364 / DSM 43886 / JCM 6844 / KCTC 9398 / NBRC 14523 / NRRL B-16468 / INA 2240</strain>
    </source>
</reference>
<dbReference type="SUPFAM" id="SSF47336">
    <property type="entry name" value="ACP-like"/>
    <property type="match status" value="1"/>
</dbReference>
<evidence type="ECO:0000259" key="1">
    <source>
        <dbReference type="Pfam" id="PF00550"/>
    </source>
</evidence>
<protein>
    <submittedName>
        <fullName evidence="2">Acyl carrier protein</fullName>
    </submittedName>
</protein>
<dbReference type="InterPro" id="IPR009081">
    <property type="entry name" value="PP-bd_ACP"/>
</dbReference>
<evidence type="ECO:0000313" key="3">
    <source>
        <dbReference type="Proteomes" id="UP000325787"/>
    </source>
</evidence>